<dbReference type="AlphaFoldDB" id="A0A167JPT5"/>
<dbReference type="EMBL" id="KV441003">
    <property type="protein sequence ID" value="OAD66457.1"/>
    <property type="molecule type" value="Genomic_DNA"/>
</dbReference>
<gene>
    <name evidence="1" type="ORF">PHYBLDRAFT_152529</name>
</gene>
<evidence type="ECO:0000313" key="2">
    <source>
        <dbReference type="Proteomes" id="UP000077315"/>
    </source>
</evidence>
<keyword evidence="2" id="KW-1185">Reference proteome</keyword>
<sequence>MLPAKVDPSSMPILSPFSLYYNLQITNLVGVNHLVTHMVFEIPPKMLNEVEIWALSWYVVQSLREMAIFPPSRIRAENQKSLKPPVQE</sequence>
<proteinExistence type="predicted"/>
<evidence type="ECO:0000313" key="1">
    <source>
        <dbReference type="EMBL" id="OAD66457.1"/>
    </source>
</evidence>
<protein>
    <submittedName>
        <fullName evidence="1">Uncharacterized protein</fullName>
    </submittedName>
</protein>
<organism evidence="1 2">
    <name type="scientific">Phycomyces blakesleeanus (strain ATCC 8743b / DSM 1359 / FGSC 10004 / NBRC 33097 / NRRL 1555)</name>
    <dbReference type="NCBI Taxonomy" id="763407"/>
    <lineage>
        <taxon>Eukaryota</taxon>
        <taxon>Fungi</taxon>
        <taxon>Fungi incertae sedis</taxon>
        <taxon>Mucoromycota</taxon>
        <taxon>Mucoromycotina</taxon>
        <taxon>Mucoromycetes</taxon>
        <taxon>Mucorales</taxon>
        <taxon>Phycomycetaceae</taxon>
        <taxon>Phycomyces</taxon>
    </lineage>
</organism>
<dbReference type="RefSeq" id="XP_018284497.1">
    <property type="nucleotide sequence ID" value="XM_018432938.1"/>
</dbReference>
<name>A0A167JPT5_PHYB8</name>
<dbReference type="VEuPathDB" id="FungiDB:PHYBLDRAFT_152529"/>
<dbReference type="Proteomes" id="UP000077315">
    <property type="component" value="Unassembled WGS sequence"/>
</dbReference>
<reference evidence="2" key="1">
    <citation type="submission" date="2015-06" db="EMBL/GenBank/DDBJ databases">
        <title>Expansion of signal transduction pathways in fungi by whole-genome duplication.</title>
        <authorList>
            <consortium name="DOE Joint Genome Institute"/>
            <person name="Corrochano L.M."/>
            <person name="Kuo A."/>
            <person name="Marcet-Houben M."/>
            <person name="Polaino S."/>
            <person name="Salamov A."/>
            <person name="Villalobos J.M."/>
            <person name="Alvarez M.I."/>
            <person name="Avalos J."/>
            <person name="Benito E.P."/>
            <person name="Benoit I."/>
            <person name="Burger G."/>
            <person name="Camino L.P."/>
            <person name="Canovas D."/>
            <person name="Cerda-Olmedo E."/>
            <person name="Cheng J.-F."/>
            <person name="Dominguez A."/>
            <person name="Elias M."/>
            <person name="Eslava A.P."/>
            <person name="Glaser F."/>
            <person name="Grimwood J."/>
            <person name="Gutierrez G."/>
            <person name="Heitman J."/>
            <person name="Henrissat B."/>
            <person name="Iturriaga E.A."/>
            <person name="Lang B.F."/>
            <person name="Lavin J.L."/>
            <person name="Lee S."/>
            <person name="Li W."/>
            <person name="Lindquist E."/>
            <person name="Lopez-Garcia S."/>
            <person name="Luque E.M."/>
            <person name="Marcos A.T."/>
            <person name="Martin J."/>
            <person name="McCluskey K."/>
            <person name="Medina H.R."/>
            <person name="Miralles-Duran A."/>
            <person name="Miyazaki A."/>
            <person name="Munoz-Torres E."/>
            <person name="Oguiza J.A."/>
            <person name="Ohm R."/>
            <person name="Olmedo M."/>
            <person name="Orejas M."/>
            <person name="Ortiz-Castellanos L."/>
            <person name="Pisabarro A.G."/>
            <person name="Rodriguez-Romero J."/>
            <person name="Ruiz-Herrera J."/>
            <person name="Ruiz-Vazquez R."/>
            <person name="Sanz C."/>
            <person name="Schackwitz W."/>
            <person name="Schmutz J."/>
            <person name="Shahriari M."/>
            <person name="Shelest E."/>
            <person name="Silva-Franco F."/>
            <person name="Soanes D."/>
            <person name="Syed K."/>
            <person name="Tagua V.G."/>
            <person name="Talbot N.J."/>
            <person name="Thon M."/>
            <person name="De vries R.P."/>
            <person name="Wiebenga A."/>
            <person name="Yadav J.S."/>
            <person name="Braun E.L."/>
            <person name="Baker S."/>
            <person name="Garre V."/>
            <person name="Horwitz B."/>
            <person name="Torres-Martinez S."/>
            <person name="Idnurm A."/>
            <person name="Herrera-Estrella A."/>
            <person name="Gabaldon T."/>
            <person name="Grigoriev I.V."/>
        </authorList>
    </citation>
    <scope>NUCLEOTIDE SEQUENCE [LARGE SCALE GENOMIC DNA]</scope>
    <source>
        <strain evidence="2">NRRL 1555(-)</strain>
    </source>
</reference>
<accession>A0A167JPT5</accession>
<dbReference type="GeneID" id="28993844"/>
<dbReference type="InParanoid" id="A0A167JPT5"/>